<dbReference type="InterPro" id="IPR034704">
    <property type="entry name" value="Ribosomal_bL28/bL31-like_sf"/>
</dbReference>
<dbReference type="InterPro" id="IPR002150">
    <property type="entry name" value="Ribosomal_bL31"/>
</dbReference>
<proteinExistence type="inferred from homology"/>
<dbReference type="Pfam" id="PF01197">
    <property type="entry name" value="Ribosomal_L31"/>
    <property type="match status" value="1"/>
</dbReference>
<dbReference type="InterPro" id="IPR042105">
    <property type="entry name" value="Ribosomal_bL31_sf"/>
</dbReference>
<evidence type="ECO:0000256" key="6">
    <source>
        <dbReference type="RuleBase" id="RU000564"/>
    </source>
</evidence>
<dbReference type="NCBIfam" id="TIGR00105">
    <property type="entry name" value="L31"/>
    <property type="match status" value="1"/>
</dbReference>
<dbReference type="AlphaFoldDB" id="A0A1E7QKV2"/>
<dbReference type="GO" id="GO:0006412">
    <property type="term" value="P:translation"/>
    <property type="evidence" value="ECO:0007669"/>
    <property type="project" value="InterPro"/>
</dbReference>
<dbReference type="Proteomes" id="UP000175679">
    <property type="component" value="Unassembled WGS sequence"/>
</dbReference>
<comment type="subunit">
    <text evidence="3">Part of the 50S ribosomal subunit.</text>
</comment>
<evidence type="ECO:0000313" key="7">
    <source>
        <dbReference type="EMBL" id="OEY87037.1"/>
    </source>
</evidence>
<reference evidence="7 8" key="1">
    <citation type="submission" date="2016-09" db="EMBL/GenBank/DDBJ databases">
        <title>Genomic evidence for plant-parasitic nematodes as the earliest Wolbachia hosts.</title>
        <authorList>
            <person name="Brown A.M."/>
            <person name="Wasala S.K."/>
            <person name="Howe D.K."/>
            <person name="Peetz A.B."/>
            <person name="Zasada I.A."/>
            <person name="Denver D.R."/>
        </authorList>
    </citation>
    <scope>NUCLEOTIDE SEQUENCE [LARGE SCALE GENOMIC DNA]</scope>
    <source>
        <strain evidence="8">wPpe</strain>
    </source>
</reference>
<comment type="caution">
    <text evidence="7">The sequence shown here is derived from an EMBL/GenBank/DDBJ whole genome shotgun (WGS) entry which is preliminary data.</text>
</comment>
<dbReference type="GO" id="GO:0005840">
    <property type="term" value="C:ribosome"/>
    <property type="evidence" value="ECO:0007669"/>
    <property type="project" value="UniProtKB-KW"/>
</dbReference>
<name>A0A1E7QKV2_WOLPI</name>
<sequence length="72" mass="8082">MVIDKVDYHKVVVIMTDGKEFETRSTYGKDGDKIKLDRDPLTHPAWTGSLTSGSVSKTSKLAKFNDKYGNIF</sequence>
<evidence type="ECO:0000256" key="2">
    <source>
        <dbReference type="ARBA" id="ARBA00009296"/>
    </source>
</evidence>
<dbReference type="GO" id="GO:0003735">
    <property type="term" value="F:structural constituent of ribosome"/>
    <property type="evidence" value="ECO:0007669"/>
    <property type="project" value="InterPro"/>
</dbReference>
<protein>
    <recommendedName>
        <fullName evidence="6">50S ribosomal protein L31</fullName>
    </recommendedName>
</protein>
<gene>
    <name evidence="7" type="ORF">BIY23_00925</name>
</gene>
<accession>A0A1E7QKV2</accession>
<evidence type="ECO:0000256" key="3">
    <source>
        <dbReference type="ARBA" id="ARBA00011838"/>
    </source>
</evidence>
<keyword evidence="4 6" id="KW-0689">Ribosomal protein</keyword>
<dbReference type="GO" id="GO:1990904">
    <property type="term" value="C:ribonucleoprotein complex"/>
    <property type="evidence" value="ECO:0007669"/>
    <property type="project" value="UniProtKB-KW"/>
</dbReference>
<comment type="similarity">
    <text evidence="2">Belongs to the bacterial ribosomal protein bL31 family. Type A subfamily.</text>
</comment>
<keyword evidence="8" id="KW-1185">Reference proteome</keyword>
<organism evidence="7 8">
    <name type="scientific">Wolbachia pipientis</name>
    <dbReference type="NCBI Taxonomy" id="955"/>
    <lineage>
        <taxon>Bacteria</taxon>
        <taxon>Pseudomonadati</taxon>
        <taxon>Pseudomonadota</taxon>
        <taxon>Alphaproteobacteria</taxon>
        <taxon>Rickettsiales</taxon>
        <taxon>Anaplasmataceae</taxon>
        <taxon>Wolbachieae</taxon>
        <taxon>Wolbachia</taxon>
    </lineage>
</organism>
<dbReference type="SUPFAM" id="SSF143800">
    <property type="entry name" value="L28p-like"/>
    <property type="match status" value="1"/>
</dbReference>
<comment type="function">
    <text evidence="1">Binds the 23S rRNA.</text>
</comment>
<evidence type="ECO:0000256" key="4">
    <source>
        <dbReference type="ARBA" id="ARBA00022980"/>
    </source>
</evidence>
<evidence type="ECO:0000256" key="1">
    <source>
        <dbReference type="ARBA" id="ARBA00003795"/>
    </source>
</evidence>
<dbReference type="Gene3D" id="4.10.830.30">
    <property type="entry name" value="Ribosomal protein L31"/>
    <property type="match status" value="1"/>
</dbReference>
<evidence type="ECO:0000313" key="8">
    <source>
        <dbReference type="Proteomes" id="UP000175679"/>
    </source>
</evidence>
<keyword evidence="5 6" id="KW-0687">Ribonucleoprotein</keyword>
<dbReference type="EMBL" id="MJMG01000001">
    <property type="protein sequence ID" value="OEY87037.1"/>
    <property type="molecule type" value="Genomic_DNA"/>
</dbReference>
<evidence type="ECO:0000256" key="5">
    <source>
        <dbReference type="ARBA" id="ARBA00023274"/>
    </source>
</evidence>